<feature type="active site" description="Charge relay system" evidence="5 6">
    <location>
        <position position="242"/>
    </location>
</feature>
<dbReference type="PANTHER" id="PTHR43806">
    <property type="entry name" value="PEPTIDASE S8"/>
    <property type="match status" value="1"/>
</dbReference>
<evidence type="ECO:0000256" key="3">
    <source>
        <dbReference type="ARBA" id="ARBA00022801"/>
    </source>
</evidence>
<evidence type="ECO:0000256" key="2">
    <source>
        <dbReference type="ARBA" id="ARBA00022670"/>
    </source>
</evidence>
<evidence type="ECO:0000313" key="9">
    <source>
        <dbReference type="EMBL" id="TGX42293.1"/>
    </source>
</evidence>
<dbReference type="InterPro" id="IPR000209">
    <property type="entry name" value="Peptidase_S8/S53_dom"/>
</dbReference>
<dbReference type="GO" id="GO:0006508">
    <property type="term" value="P:proteolysis"/>
    <property type="evidence" value="ECO:0007669"/>
    <property type="project" value="UniProtKB-KW"/>
</dbReference>
<gene>
    <name evidence="9" type="ORF">E5A74_10595</name>
</gene>
<keyword evidence="4 6" id="KW-0720">Serine protease</keyword>
<dbReference type="GO" id="GO:0004252">
    <property type="term" value="F:serine-type endopeptidase activity"/>
    <property type="evidence" value="ECO:0007669"/>
    <property type="project" value="UniProtKB-UniRule"/>
</dbReference>
<feature type="domain" description="Peptidase S8/S53" evidence="8">
    <location>
        <begin position="199"/>
        <end position="468"/>
    </location>
</feature>
<evidence type="ECO:0000256" key="1">
    <source>
        <dbReference type="ARBA" id="ARBA00011073"/>
    </source>
</evidence>
<dbReference type="Pfam" id="PF00082">
    <property type="entry name" value="Peptidase_S8"/>
    <property type="match status" value="1"/>
</dbReference>
<comment type="similarity">
    <text evidence="1 6">Belongs to the peptidase S8 family.</text>
</comment>
<feature type="compositionally biased region" description="Basic residues" evidence="7">
    <location>
        <begin position="1"/>
        <end position="10"/>
    </location>
</feature>
<evidence type="ECO:0000256" key="6">
    <source>
        <dbReference type="PROSITE-ProRule" id="PRU01240"/>
    </source>
</evidence>
<dbReference type="InterPro" id="IPR015500">
    <property type="entry name" value="Peptidase_S8_subtilisin-rel"/>
</dbReference>
<feature type="active site" description="Charge relay system" evidence="5 6">
    <location>
        <position position="426"/>
    </location>
</feature>
<keyword evidence="2 6" id="KW-0645">Protease</keyword>
<dbReference type="PROSITE" id="PS00138">
    <property type="entry name" value="SUBTILASE_SER"/>
    <property type="match status" value="1"/>
</dbReference>
<dbReference type="InterPro" id="IPR050131">
    <property type="entry name" value="Peptidase_S8_subtilisin-like"/>
</dbReference>
<keyword evidence="3 6" id="KW-0378">Hydrolase</keyword>
<accession>A0A4S1WHZ6</accession>
<feature type="region of interest" description="Disordered" evidence="7">
    <location>
        <begin position="1"/>
        <end position="20"/>
    </location>
</feature>
<dbReference type="Proteomes" id="UP000309848">
    <property type="component" value="Unassembled WGS sequence"/>
</dbReference>
<dbReference type="OrthoDB" id="9816306at2"/>
<organism evidence="9 10">
    <name type="scientific">Sphingomonas naasensis</name>
    <dbReference type="NCBI Taxonomy" id="1344951"/>
    <lineage>
        <taxon>Bacteria</taxon>
        <taxon>Pseudomonadati</taxon>
        <taxon>Pseudomonadota</taxon>
        <taxon>Alphaproteobacteria</taxon>
        <taxon>Sphingomonadales</taxon>
        <taxon>Sphingomonadaceae</taxon>
        <taxon>Sphingomonas</taxon>
    </lineage>
</organism>
<dbReference type="AlphaFoldDB" id="A0A4S1WHZ6"/>
<dbReference type="InterPro" id="IPR023828">
    <property type="entry name" value="Peptidase_S8_Ser-AS"/>
</dbReference>
<dbReference type="EMBL" id="SRXU01000004">
    <property type="protein sequence ID" value="TGX42293.1"/>
    <property type="molecule type" value="Genomic_DNA"/>
</dbReference>
<dbReference type="Gene3D" id="3.40.50.200">
    <property type="entry name" value="Peptidase S8/S53 domain"/>
    <property type="match status" value="1"/>
</dbReference>
<comment type="caution">
    <text evidence="9">The sequence shown here is derived from an EMBL/GenBank/DDBJ whole genome shotgun (WGS) entry which is preliminary data.</text>
</comment>
<evidence type="ECO:0000313" key="10">
    <source>
        <dbReference type="Proteomes" id="UP000309848"/>
    </source>
</evidence>
<dbReference type="PROSITE" id="PS00137">
    <property type="entry name" value="SUBTILASE_HIS"/>
    <property type="match status" value="1"/>
</dbReference>
<proteinExistence type="inferred from homology"/>
<evidence type="ECO:0000256" key="4">
    <source>
        <dbReference type="ARBA" id="ARBA00022825"/>
    </source>
</evidence>
<dbReference type="PANTHER" id="PTHR43806:SF11">
    <property type="entry name" value="CEREVISIN-RELATED"/>
    <property type="match status" value="1"/>
</dbReference>
<dbReference type="PROSITE" id="PS51892">
    <property type="entry name" value="SUBTILASE"/>
    <property type="match status" value="1"/>
</dbReference>
<evidence type="ECO:0000259" key="8">
    <source>
        <dbReference type="Pfam" id="PF00082"/>
    </source>
</evidence>
<dbReference type="SUPFAM" id="SSF52743">
    <property type="entry name" value="Subtilisin-like"/>
    <property type="match status" value="1"/>
</dbReference>
<protein>
    <submittedName>
        <fullName evidence="9">Protease</fullName>
    </submittedName>
</protein>
<keyword evidence="10" id="KW-1185">Reference proteome</keyword>
<evidence type="ECO:0000256" key="7">
    <source>
        <dbReference type="SAM" id="MobiDB-lite"/>
    </source>
</evidence>
<dbReference type="RefSeq" id="WP_135984639.1">
    <property type="nucleotide sequence ID" value="NZ_JAASQM010000004.1"/>
</dbReference>
<dbReference type="InterPro" id="IPR022398">
    <property type="entry name" value="Peptidase_S8_His-AS"/>
</dbReference>
<dbReference type="PRINTS" id="PR00723">
    <property type="entry name" value="SUBTILISIN"/>
</dbReference>
<evidence type="ECO:0000256" key="5">
    <source>
        <dbReference type="PIRSR" id="PIRSR615500-1"/>
    </source>
</evidence>
<name>A0A4S1WHZ6_9SPHN</name>
<reference evidence="9 10" key="1">
    <citation type="submission" date="2019-04" db="EMBL/GenBank/DDBJ databases">
        <title>Sphingomonas psychrotolerans sp. nov., isolated from soil in the Tianshan Mountains, Xinjiang, China.</title>
        <authorList>
            <person name="Luo Y."/>
            <person name="Sheng H."/>
        </authorList>
    </citation>
    <scope>NUCLEOTIDE SEQUENCE [LARGE SCALE GENOMIC DNA]</scope>
    <source>
        <strain evidence="9 10">KIS18-15</strain>
    </source>
</reference>
<feature type="active site" description="Charge relay system" evidence="5 6">
    <location>
        <position position="208"/>
    </location>
</feature>
<sequence length="476" mass="48600">MAKGTQRRHSGTGEAGENGNPLIRLAAPYASELVPGMLVTFPLEGTSDAVATLRSKAGLAVAHAADYGEGMAAAAGDGADATIFPSLGVAVLDADPDQQGAIAAAVADKANPLASRECEPIFFAFGGASPDFAPYLRGYRDAVNALWAQLNGEAIGESAAPGPLAGLPGACAAGQAFADSLTSTWGLTATGVEGTALTGRGVKLAILDTGIDIDHPDFRGRLSAARMKSFIPGQDVDDLNGHGTHCAGTAAGSRQPQRGPRYGIASEAELYIGKVLSNTGAALGRSTVFGIEWAVSQGCRIISMSIGGRILPGAGPSPAFETLARNALRSNALIIAAAGNDSRRSQTRPEPVSSPANCPSIMAVAALDRALRVADFSNAAVNPSANIDIAAPGVQVYSSAPEPAAPPQPPRFRPWRSQYDLLDGTSMATPHVAGIAALLLQQNPSLSASELWRMLVSRAQPLSQPASDVGAGLARL</sequence>
<dbReference type="InterPro" id="IPR036852">
    <property type="entry name" value="Peptidase_S8/S53_dom_sf"/>
</dbReference>